<dbReference type="OrthoDB" id="439808at2759"/>
<feature type="compositionally biased region" description="Low complexity" evidence="4">
    <location>
        <begin position="146"/>
        <end position="170"/>
    </location>
</feature>
<dbReference type="EMBL" id="CYKH01000102">
    <property type="protein sequence ID" value="CUE71182.1"/>
    <property type="molecule type" value="Genomic_DNA"/>
</dbReference>
<accession>A0A0S4INE5</accession>
<dbReference type="GO" id="GO:0005737">
    <property type="term" value="C:cytoplasm"/>
    <property type="evidence" value="ECO:0007669"/>
    <property type="project" value="UniProtKB-ARBA"/>
</dbReference>
<dbReference type="GO" id="GO:0009967">
    <property type="term" value="P:positive regulation of signal transduction"/>
    <property type="evidence" value="ECO:0007669"/>
    <property type="project" value="UniProtKB-ARBA"/>
</dbReference>
<evidence type="ECO:0000259" key="5">
    <source>
        <dbReference type="PROSITE" id="PS50102"/>
    </source>
</evidence>
<name>A0A0S4INE5_BODSA</name>
<protein>
    <submittedName>
        <fullName evidence="6">RNA-binding protein, putative</fullName>
    </submittedName>
</protein>
<dbReference type="InterPro" id="IPR000504">
    <property type="entry name" value="RRM_dom"/>
</dbReference>
<dbReference type="VEuPathDB" id="TriTrypDB:BSAL_52920"/>
<dbReference type="Pfam" id="PF00076">
    <property type="entry name" value="RRM_1"/>
    <property type="match status" value="1"/>
</dbReference>
<dbReference type="PROSITE" id="PS50102">
    <property type="entry name" value="RRM"/>
    <property type="match status" value="1"/>
</dbReference>
<sequence>MFGAGSDPRNLIINYIPTPVSEEELKQLFVQYGEVESARIILDRETGQPKGYGFVKFMNEDSAQEAIRKMNGFEIHNKRLKVTTARGPAAMHRGNGGGSSHNNNGNNNGGSSHHSNNNQYQNNNNNNQQQHGGGNNNQNNGGGSHGNNNNTFGVQQGNNNNGQQQHQGMMMMGGGDGSQPMMMYQPMPASFLNGGAQGYMGGYPMMQPVMMMPQQMGMAPGTGQYGGMPDAAALQQAYLQGLQAGAQQGRPSNNSSGSRTS</sequence>
<evidence type="ECO:0000256" key="1">
    <source>
        <dbReference type="ARBA" id="ARBA00022737"/>
    </source>
</evidence>
<proteinExistence type="predicted"/>
<dbReference type="SUPFAM" id="SSF54928">
    <property type="entry name" value="RNA-binding domain, RBD"/>
    <property type="match status" value="1"/>
</dbReference>
<dbReference type="Proteomes" id="UP000051952">
    <property type="component" value="Unassembled WGS sequence"/>
</dbReference>
<evidence type="ECO:0000256" key="4">
    <source>
        <dbReference type="SAM" id="MobiDB-lite"/>
    </source>
</evidence>
<dbReference type="InterPro" id="IPR035979">
    <property type="entry name" value="RBD_domain_sf"/>
</dbReference>
<evidence type="ECO:0000313" key="7">
    <source>
        <dbReference type="Proteomes" id="UP000051952"/>
    </source>
</evidence>
<gene>
    <name evidence="6" type="ORF">BSAL_52920</name>
</gene>
<keyword evidence="1" id="KW-0677">Repeat</keyword>
<evidence type="ECO:0000313" key="6">
    <source>
        <dbReference type="EMBL" id="CUE71182.1"/>
    </source>
</evidence>
<dbReference type="GO" id="GO:0010629">
    <property type="term" value="P:negative regulation of gene expression"/>
    <property type="evidence" value="ECO:0007669"/>
    <property type="project" value="UniProtKB-ARBA"/>
</dbReference>
<dbReference type="InterPro" id="IPR052462">
    <property type="entry name" value="SLIRP/GR-RBP-like"/>
</dbReference>
<organism evidence="6 7">
    <name type="scientific">Bodo saltans</name>
    <name type="common">Flagellated protozoan</name>
    <dbReference type="NCBI Taxonomy" id="75058"/>
    <lineage>
        <taxon>Eukaryota</taxon>
        <taxon>Discoba</taxon>
        <taxon>Euglenozoa</taxon>
        <taxon>Kinetoplastea</taxon>
        <taxon>Metakinetoplastina</taxon>
        <taxon>Eubodonida</taxon>
        <taxon>Bodonidae</taxon>
        <taxon>Bodo</taxon>
    </lineage>
</organism>
<feature type="region of interest" description="Disordered" evidence="4">
    <location>
        <begin position="242"/>
        <end position="261"/>
    </location>
</feature>
<dbReference type="InterPro" id="IPR002343">
    <property type="entry name" value="Hud_Sxl_RNA"/>
</dbReference>
<evidence type="ECO:0000256" key="3">
    <source>
        <dbReference type="PROSITE-ProRule" id="PRU00176"/>
    </source>
</evidence>
<feature type="domain" description="RRM" evidence="5">
    <location>
        <begin position="9"/>
        <end position="87"/>
    </location>
</feature>
<reference evidence="7" key="1">
    <citation type="submission" date="2015-09" db="EMBL/GenBank/DDBJ databases">
        <authorList>
            <consortium name="Pathogen Informatics"/>
        </authorList>
    </citation>
    <scope>NUCLEOTIDE SEQUENCE [LARGE SCALE GENOMIC DNA]</scope>
    <source>
        <strain evidence="7">Lake Konstanz</strain>
    </source>
</reference>
<evidence type="ECO:0000256" key="2">
    <source>
        <dbReference type="ARBA" id="ARBA00022884"/>
    </source>
</evidence>
<dbReference type="PRINTS" id="PR00961">
    <property type="entry name" value="HUDSXLRNA"/>
</dbReference>
<dbReference type="AlphaFoldDB" id="A0A0S4INE5"/>
<feature type="region of interest" description="Disordered" evidence="4">
    <location>
        <begin position="85"/>
        <end position="174"/>
    </location>
</feature>
<dbReference type="OMA" id="MQEIQGS"/>
<feature type="compositionally biased region" description="Polar residues" evidence="4">
    <location>
        <begin position="250"/>
        <end position="261"/>
    </location>
</feature>
<dbReference type="GO" id="GO:1990904">
    <property type="term" value="C:ribonucleoprotein complex"/>
    <property type="evidence" value="ECO:0007669"/>
    <property type="project" value="InterPro"/>
</dbReference>
<dbReference type="FunFam" id="3.30.70.330:FF:000383">
    <property type="entry name" value="Sex lethal, isoform D"/>
    <property type="match status" value="1"/>
</dbReference>
<dbReference type="GO" id="GO:0003729">
    <property type="term" value="F:mRNA binding"/>
    <property type="evidence" value="ECO:0007669"/>
    <property type="project" value="UniProtKB-ARBA"/>
</dbReference>
<feature type="compositionally biased region" description="Low complexity" evidence="4">
    <location>
        <begin position="100"/>
        <end position="130"/>
    </location>
</feature>
<keyword evidence="7" id="KW-1185">Reference proteome</keyword>
<keyword evidence="2 3" id="KW-0694">RNA-binding</keyword>
<dbReference type="InterPro" id="IPR012677">
    <property type="entry name" value="Nucleotide-bd_a/b_plait_sf"/>
</dbReference>
<dbReference type="Gene3D" id="3.30.70.330">
    <property type="match status" value="1"/>
</dbReference>
<dbReference type="SMART" id="SM00360">
    <property type="entry name" value="RRM"/>
    <property type="match status" value="1"/>
</dbReference>
<feature type="compositionally biased region" description="Gly residues" evidence="4">
    <location>
        <begin position="131"/>
        <end position="145"/>
    </location>
</feature>
<dbReference type="PANTHER" id="PTHR48027">
    <property type="entry name" value="HETEROGENEOUS NUCLEAR RIBONUCLEOPROTEIN 87F-RELATED"/>
    <property type="match status" value="1"/>
</dbReference>